<dbReference type="EMBL" id="VICG01000003">
    <property type="protein sequence ID" value="KAA8573791.1"/>
    <property type="molecule type" value="Genomic_DNA"/>
</dbReference>
<organism evidence="1 2">
    <name type="scientific">Monilinia fructicola</name>
    <name type="common">Brown rot fungus</name>
    <name type="synonym">Ciboria fructicola</name>
    <dbReference type="NCBI Taxonomy" id="38448"/>
    <lineage>
        <taxon>Eukaryota</taxon>
        <taxon>Fungi</taxon>
        <taxon>Dikarya</taxon>
        <taxon>Ascomycota</taxon>
        <taxon>Pezizomycotina</taxon>
        <taxon>Leotiomycetes</taxon>
        <taxon>Helotiales</taxon>
        <taxon>Sclerotiniaceae</taxon>
        <taxon>Monilinia</taxon>
    </lineage>
</organism>
<dbReference type="Proteomes" id="UP000322873">
    <property type="component" value="Unassembled WGS sequence"/>
</dbReference>
<dbReference type="AlphaFoldDB" id="A0A5M9JX46"/>
<evidence type="ECO:0000313" key="1">
    <source>
        <dbReference type="EMBL" id="KAA8573791.1"/>
    </source>
</evidence>
<keyword evidence="2" id="KW-1185">Reference proteome</keyword>
<name>A0A5M9JX46_MONFR</name>
<comment type="caution">
    <text evidence="1">The sequence shown here is derived from an EMBL/GenBank/DDBJ whole genome shotgun (WGS) entry which is preliminary data.</text>
</comment>
<protein>
    <submittedName>
        <fullName evidence="1">Uncharacterized protein</fullName>
    </submittedName>
</protein>
<sequence length="247" mass="27913">MKRGNDVPTLLEYCSDRDIDIDDPRALIEVGDEEEDGAEIRLHTYDHYDPNRRESNSRWGNKGGRCSRRNSHKCLLLAIYYSCIPTVVMNQVDIPGLHAVQSHANMMHPSLIAQMIQSKCIPIIYLRGMKREEWVAPIPGLPCLTDREFGQVVTNHLRLDFDLVELLSGVDTDNAANHLWNNDHVSQVSLDQIGLLVWLSLLLGLTELLDETHRLALQTAVEPTTGTSVNDIAELVRGEVEESIRRI</sequence>
<proteinExistence type="predicted"/>
<evidence type="ECO:0000313" key="2">
    <source>
        <dbReference type="Proteomes" id="UP000322873"/>
    </source>
</evidence>
<accession>A0A5M9JX46</accession>
<gene>
    <name evidence="1" type="ORF">EYC84_005348</name>
</gene>
<reference evidence="1 2" key="1">
    <citation type="submission" date="2019-06" db="EMBL/GenBank/DDBJ databases">
        <title>Genome Sequence of the Brown Rot Fungal Pathogen Monilinia fructicola.</title>
        <authorList>
            <person name="De Miccolis Angelini R.M."/>
            <person name="Landi L."/>
            <person name="Abate D."/>
            <person name="Pollastro S."/>
            <person name="Romanazzi G."/>
            <person name="Faretra F."/>
        </authorList>
    </citation>
    <scope>NUCLEOTIDE SEQUENCE [LARGE SCALE GENOMIC DNA]</scope>
    <source>
        <strain evidence="1 2">Mfrc123</strain>
    </source>
</reference>